<evidence type="ECO:0000313" key="1">
    <source>
        <dbReference type="EMBL" id="EXZ28015.1"/>
    </source>
</evidence>
<sequence length="65" mass="6858">MAKVGCGWVWRLSEGTFTAGLTFGSVKSLLFFCIMVHCRGCAVARGLLCALGGGSGLKTLKFNTQ</sequence>
<evidence type="ECO:0000313" key="2">
    <source>
        <dbReference type="Proteomes" id="UP000022082"/>
    </source>
</evidence>
<organism evidence="1 2">
    <name type="scientific">Bacteroides fragilis str. S36L11</name>
    <dbReference type="NCBI Taxonomy" id="1339327"/>
    <lineage>
        <taxon>Bacteria</taxon>
        <taxon>Pseudomonadati</taxon>
        <taxon>Bacteroidota</taxon>
        <taxon>Bacteroidia</taxon>
        <taxon>Bacteroidales</taxon>
        <taxon>Bacteroidaceae</taxon>
        <taxon>Bacteroides</taxon>
    </lineage>
</organism>
<reference evidence="1 2" key="1">
    <citation type="submission" date="2014-02" db="EMBL/GenBank/DDBJ databases">
        <authorList>
            <person name="Sears C."/>
            <person name="Carroll K."/>
            <person name="Sack B.R."/>
            <person name="Qadri F."/>
            <person name="Myers L.L."/>
            <person name="Chung G.-T."/>
            <person name="Escheverria P."/>
            <person name="Fraser C.M."/>
            <person name="Sadzewicz L."/>
            <person name="Shefchek K.A."/>
            <person name="Tallon L."/>
            <person name="Das S.P."/>
            <person name="Daugherty S."/>
            <person name="Mongodin E.F."/>
        </authorList>
    </citation>
    <scope>NUCLEOTIDE SEQUENCE [LARGE SCALE GENOMIC DNA]</scope>
    <source>
        <strain evidence="1 2">S36L11</strain>
    </source>
</reference>
<accession>A0A015X1H1</accession>
<dbReference type="Proteomes" id="UP000022082">
    <property type="component" value="Unassembled WGS sequence"/>
</dbReference>
<name>A0A015X1H1_BACFG</name>
<proteinExistence type="predicted"/>
<protein>
    <submittedName>
        <fullName evidence="1">Uncharacterized protein</fullName>
    </submittedName>
</protein>
<dbReference type="EMBL" id="JGDJ01000230">
    <property type="protein sequence ID" value="EXZ28015.1"/>
    <property type="molecule type" value="Genomic_DNA"/>
</dbReference>
<gene>
    <name evidence="1" type="ORF">M136_2797</name>
</gene>
<comment type="caution">
    <text evidence="1">The sequence shown here is derived from an EMBL/GenBank/DDBJ whole genome shotgun (WGS) entry which is preliminary data.</text>
</comment>
<dbReference type="AlphaFoldDB" id="A0A015X1H1"/>